<evidence type="ECO:0000313" key="2">
    <source>
        <dbReference type="Proteomes" id="UP000790347"/>
    </source>
</evidence>
<dbReference type="EMBL" id="ASGP02000001">
    <property type="protein sequence ID" value="KAH9526932.1"/>
    <property type="molecule type" value="Genomic_DNA"/>
</dbReference>
<evidence type="ECO:0000313" key="1">
    <source>
        <dbReference type="EMBL" id="KAH9526932.1"/>
    </source>
</evidence>
<gene>
    <name evidence="1" type="ORF">DERF_000987</name>
</gene>
<protein>
    <submittedName>
        <fullName evidence="1">Uncharacterized protein</fullName>
    </submittedName>
</protein>
<proteinExistence type="predicted"/>
<reference evidence="1" key="1">
    <citation type="submission" date="2013-05" db="EMBL/GenBank/DDBJ databases">
        <authorList>
            <person name="Yim A.K.Y."/>
            <person name="Chan T.F."/>
            <person name="Ji K.M."/>
            <person name="Liu X.Y."/>
            <person name="Zhou J.W."/>
            <person name="Li R.Q."/>
            <person name="Yang K.Y."/>
            <person name="Li J."/>
            <person name="Li M."/>
            <person name="Law P.T.W."/>
            <person name="Wu Y.L."/>
            <person name="Cai Z.L."/>
            <person name="Qin H."/>
            <person name="Bao Y."/>
            <person name="Leung R.K.K."/>
            <person name="Ng P.K.S."/>
            <person name="Zou J."/>
            <person name="Zhong X.J."/>
            <person name="Ran P.X."/>
            <person name="Zhong N.S."/>
            <person name="Liu Z.G."/>
            <person name="Tsui S.K.W."/>
        </authorList>
    </citation>
    <scope>NUCLEOTIDE SEQUENCE</scope>
    <source>
        <strain evidence="1">Derf</strain>
        <tissue evidence="1">Whole organism</tissue>
    </source>
</reference>
<dbReference type="AlphaFoldDB" id="A0A922LAQ6"/>
<sequence length="71" mass="8172">MFSSSSSSSKNIELNDELKPPAELMKMMIMLNDQNKESAKNRRSSSSYKLHNKLSAMFLSKYRHRMSNNNG</sequence>
<name>A0A922LAQ6_DERFA</name>
<comment type="caution">
    <text evidence="1">The sequence shown here is derived from an EMBL/GenBank/DDBJ whole genome shotgun (WGS) entry which is preliminary data.</text>
</comment>
<accession>A0A922LAQ6</accession>
<reference evidence="1" key="2">
    <citation type="journal article" date="2022" name="Res Sq">
        <title>Comparative Genomics Reveals Insights into the Divergent Evolution of Astigmatic Mites and Household Pest Adaptations.</title>
        <authorList>
            <person name="Xiong Q."/>
            <person name="Wan A.T.-Y."/>
            <person name="Liu X.-Y."/>
            <person name="Fung C.S.-H."/>
            <person name="Xiao X."/>
            <person name="Malainual N."/>
            <person name="Hou J."/>
            <person name="Wang L."/>
            <person name="Wang M."/>
            <person name="Yang K."/>
            <person name="Cui Y."/>
            <person name="Leung E."/>
            <person name="Nong W."/>
            <person name="Shin S.-K."/>
            <person name="Au S."/>
            <person name="Jeong K.Y."/>
            <person name="Chew F.T."/>
            <person name="Hui J."/>
            <person name="Leung T.F."/>
            <person name="Tungtrongchitr A."/>
            <person name="Zhong N."/>
            <person name="Liu Z."/>
            <person name="Tsui S."/>
        </authorList>
    </citation>
    <scope>NUCLEOTIDE SEQUENCE</scope>
    <source>
        <strain evidence="1">Derf</strain>
        <tissue evidence="1">Whole organism</tissue>
    </source>
</reference>
<dbReference type="Proteomes" id="UP000790347">
    <property type="component" value="Unassembled WGS sequence"/>
</dbReference>
<organism evidence="1 2">
    <name type="scientific">Dermatophagoides farinae</name>
    <name type="common">American house dust mite</name>
    <dbReference type="NCBI Taxonomy" id="6954"/>
    <lineage>
        <taxon>Eukaryota</taxon>
        <taxon>Metazoa</taxon>
        <taxon>Ecdysozoa</taxon>
        <taxon>Arthropoda</taxon>
        <taxon>Chelicerata</taxon>
        <taxon>Arachnida</taxon>
        <taxon>Acari</taxon>
        <taxon>Acariformes</taxon>
        <taxon>Sarcoptiformes</taxon>
        <taxon>Astigmata</taxon>
        <taxon>Psoroptidia</taxon>
        <taxon>Analgoidea</taxon>
        <taxon>Pyroglyphidae</taxon>
        <taxon>Dermatophagoidinae</taxon>
        <taxon>Dermatophagoides</taxon>
    </lineage>
</organism>
<keyword evidence="2" id="KW-1185">Reference proteome</keyword>